<dbReference type="EMBL" id="JALKCH010000003">
    <property type="protein sequence ID" value="MCK0196261.1"/>
    <property type="molecule type" value="Genomic_DNA"/>
</dbReference>
<evidence type="ECO:0000313" key="2">
    <source>
        <dbReference type="EMBL" id="MCK0196261.1"/>
    </source>
</evidence>
<feature type="chain" id="PRO_5047017790" evidence="1">
    <location>
        <begin position="33"/>
        <end position="234"/>
    </location>
</feature>
<accession>A0ABT0D8H5</accession>
<protein>
    <submittedName>
        <fullName evidence="2">Uncharacterized protein</fullName>
    </submittedName>
</protein>
<keyword evidence="3" id="KW-1185">Reference proteome</keyword>
<keyword evidence="1" id="KW-0732">Signal</keyword>
<proteinExistence type="predicted"/>
<gene>
    <name evidence="2" type="ORF">MWN34_04975</name>
</gene>
<name>A0ABT0D8H5_9HYPH</name>
<dbReference type="RefSeq" id="WP_247027193.1">
    <property type="nucleotide sequence ID" value="NZ_JALKCH010000003.1"/>
</dbReference>
<evidence type="ECO:0000313" key="3">
    <source>
        <dbReference type="Proteomes" id="UP001203284"/>
    </source>
</evidence>
<comment type="caution">
    <text evidence="2">The sequence shown here is derived from an EMBL/GenBank/DDBJ whole genome shotgun (WGS) entry which is preliminary data.</text>
</comment>
<reference evidence="2 3" key="1">
    <citation type="submission" date="2022-04" db="EMBL/GenBank/DDBJ databases">
        <authorList>
            <person name="Grouzdev D.S."/>
            <person name="Pantiukh K.S."/>
            <person name="Krutkina M.S."/>
        </authorList>
    </citation>
    <scope>NUCLEOTIDE SEQUENCE [LARGE SCALE GENOMIC DNA]</scope>
    <source>
        <strain evidence="2 3">6x-1</strain>
    </source>
</reference>
<feature type="signal peptide" evidence="1">
    <location>
        <begin position="1"/>
        <end position="32"/>
    </location>
</feature>
<evidence type="ECO:0000256" key="1">
    <source>
        <dbReference type="SAM" id="SignalP"/>
    </source>
</evidence>
<sequence>MRRLSFRLALLGCLSAFAVPAAFPLAAQTASAAPAAPGPLDLFFNTPYLAGLPSGATLSYAYVHKTARPDLGDSFDETMKLSLAPAQEDAAKKVATVAIFRGTAERGAGPFPALGNPMTLVVLEREAKELTELSKGSPYYIRNRLRDGLASAKVEPTSFSYDGKMIDGWKMSMTPFASDPHKDQLLELIGRSYEFVFSKDVPGGLYAVKVLTPQKDGSAPMIETRVTLTGNTQP</sequence>
<dbReference type="Proteomes" id="UP001203284">
    <property type="component" value="Unassembled WGS sequence"/>
</dbReference>
<organism evidence="2 3">
    <name type="scientific">Ancylobacter crimeensis</name>
    <dbReference type="NCBI Taxonomy" id="2579147"/>
    <lineage>
        <taxon>Bacteria</taxon>
        <taxon>Pseudomonadati</taxon>
        <taxon>Pseudomonadota</taxon>
        <taxon>Alphaproteobacteria</taxon>
        <taxon>Hyphomicrobiales</taxon>
        <taxon>Xanthobacteraceae</taxon>
        <taxon>Ancylobacter</taxon>
    </lineage>
</organism>